<comment type="caution">
    <text evidence="2">The sequence shown here is derived from an EMBL/GenBank/DDBJ whole genome shotgun (WGS) entry which is preliminary data.</text>
</comment>
<evidence type="ECO:0000313" key="3">
    <source>
        <dbReference type="Proteomes" id="UP000185904"/>
    </source>
</evidence>
<reference evidence="2 3" key="1">
    <citation type="submission" date="2016-03" db="EMBL/GenBank/DDBJ databases">
        <title>The draft genome sequence of Fonsecaea nubica causative agent of cutaneous subcutaneous infection in human host.</title>
        <authorList>
            <person name="Costa F."/>
            <person name="Sybren D.H."/>
            <person name="Raittz R.T."/>
            <person name="Weiss V.A."/>
            <person name="Leao A.C."/>
            <person name="Gomes R."/>
            <person name="De Souza E.M."/>
            <person name="Pedrosa F.O."/>
            <person name="Steffens M.B."/>
            <person name="Bombassaro A."/>
            <person name="Tadra-Sfeir M.Z."/>
            <person name="Moreno L.F."/>
            <person name="Najafzadeh M.J."/>
            <person name="Felipe M.S."/>
            <person name="Teixeira M."/>
            <person name="Sun J."/>
            <person name="Xi L."/>
            <person name="Castro M.A."/>
            <person name="Vicente V.A."/>
        </authorList>
    </citation>
    <scope>NUCLEOTIDE SEQUENCE [LARGE SCALE GENOMIC DNA]</scope>
    <source>
        <strain evidence="2 3">CBS 269.64</strain>
    </source>
</reference>
<protein>
    <submittedName>
        <fullName evidence="2">Uncharacterized protein</fullName>
    </submittedName>
</protein>
<dbReference type="AlphaFoldDB" id="A0A178D7W6"/>
<evidence type="ECO:0000313" key="2">
    <source>
        <dbReference type="EMBL" id="OAL38239.1"/>
    </source>
</evidence>
<dbReference type="RefSeq" id="XP_022503251.1">
    <property type="nucleotide sequence ID" value="XM_022640602.1"/>
</dbReference>
<organism evidence="2 3">
    <name type="scientific">Fonsecaea nubica</name>
    <dbReference type="NCBI Taxonomy" id="856822"/>
    <lineage>
        <taxon>Eukaryota</taxon>
        <taxon>Fungi</taxon>
        <taxon>Dikarya</taxon>
        <taxon>Ascomycota</taxon>
        <taxon>Pezizomycotina</taxon>
        <taxon>Eurotiomycetes</taxon>
        <taxon>Chaetothyriomycetidae</taxon>
        <taxon>Chaetothyriales</taxon>
        <taxon>Herpotrichiellaceae</taxon>
        <taxon>Fonsecaea</taxon>
    </lineage>
</organism>
<keyword evidence="3" id="KW-1185">Reference proteome</keyword>
<evidence type="ECO:0000256" key="1">
    <source>
        <dbReference type="SAM" id="MobiDB-lite"/>
    </source>
</evidence>
<name>A0A178D7W6_9EURO</name>
<proteinExistence type="predicted"/>
<dbReference type="EMBL" id="LVCJ01000010">
    <property type="protein sequence ID" value="OAL38239.1"/>
    <property type="molecule type" value="Genomic_DNA"/>
</dbReference>
<feature type="compositionally biased region" description="Basic and acidic residues" evidence="1">
    <location>
        <begin position="28"/>
        <end position="37"/>
    </location>
</feature>
<gene>
    <name evidence="2" type="ORF">AYO20_02298</name>
</gene>
<feature type="compositionally biased region" description="Polar residues" evidence="1">
    <location>
        <begin position="1"/>
        <end position="10"/>
    </location>
</feature>
<dbReference type="Proteomes" id="UP000185904">
    <property type="component" value="Unassembled WGS sequence"/>
</dbReference>
<feature type="region of interest" description="Disordered" evidence="1">
    <location>
        <begin position="1"/>
        <end position="44"/>
    </location>
</feature>
<accession>A0A178D7W6</accession>
<sequence>MGLASGSGSRPSLHLPATTTTVTKSKRKMEEERRRGIDILPNSPGGSFVQRHFQGVAELVPLESLRGCRDTRADASRTIDFFGCRSAVGAMYKYGVKLVCREGTSKDGQG</sequence>
<dbReference type="GeneID" id="34585721"/>